<gene>
    <name evidence="3" type="ORF">Pdsh_01310</name>
    <name evidence="2" type="ORF">Pyrde_0868</name>
</gene>
<name>A0A0P0N324_9CREN</name>
<dbReference type="EMBL" id="NCQP01000001">
    <property type="protein sequence ID" value="OWJ55464.1"/>
    <property type="molecule type" value="Genomic_DNA"/>
</dbReference>
<reference evidence="2 4" key="1">
    <citation type="submission" date="2015-10" db="EMBL/GenBank/DDBJ databases">
        <title>Complete genome sequence of hyperthermophilic archaeon Pyrodictium delaneyi Su06.</title>
        <authorList>
            <person name="Jung J.-H."/>
            <person name="Lin J."/>
            <person name="Holden J.F."/>
            <person name="Park C.-S."/>
        </authorList>
    </citation>
    <scope>NUCLEOTIDE SEQUENCE [LARGE SCALE GENOMIC DNA]</scope>
    <source>
        <strain evidence="2 4">Su06</strain>
    </source>
</reference>
<sequence>MAGAFDIRAGLLFVWFGVLSGMHWWWGGEAGYWGGSWGHMYPWSPWVFPFMGLFWGFGGLVWLFLGLLVAFFVYSDASGRYPRGSLAPLAWAVGVVFGGLLVLLIYLVVRPSGERREEMEEKGEGRG</sequence>
<evidence type="ECO:0000313" key="4">
    <source>
        <dbReference type="Proteomes" id="UP000058613"/>
    </source>
</evidence>
<reference evidence="3 5" key="2">
    <citation type="submission" date="2017-05" db="EMBL/GenBank/DDBJ databases">
        <title>The draft genome of the hyperthermophilic archaeon 'Pyrodictium delaneyi strain Hulk', an iron and nitrate reducer, reveals the capacity for sulfate reduction.</title>
        <authorList>
            <person name="Demey L.M."/>
            <person name="Miller C."/>
            <person name="Manzella M."/>
            <person name="Reguera G."/>
            <person name="Kashefi K."/>
        </authorList>
    </citation>
    <scope>NUCLEOTIDE SEQUENCE [LARGE SCALE GENOMIC DNA]</scope>
    <source>
        <strain evidence="3 5">Hulk</strain>
    </source>
</reference>
<dbReference type="Proteomes" id="UP000058613">
    <property type="component" value="Chromosome"/>
</dbReference>
<keyword evidence="1" id="KW-0472">Membrane</keyword>
<accession>A0A0P0N324</accession>
<protein>
    <submittedName>
        <fullName evidence="2">Uncharacterized protein</fullName>
    </submittedName>
</protein>
<feature type="transmembrane region" description="Helical" evidence="1">
    <location>
        <begin position="46"/>
        <end position="74"/>
    </location>
</feature>
<keyword evidence="1" id="KW-0812">Transmembrane</keyword>
<evidence type="ECO:0000313" key="5">
    <source>
        <dbReference type="Proteomes" id="UP000196694"/>
    </source>
</evidence>
<proteinExistence type="predicted"/>
<dbReference type="KEGG" id="pdl:Pyrde_0868"/>
<evidence type="ECO:0000313" key="3">
    <source>
        <dbReference type="EMBL" id="OWJ55464.1"/>
    </source>
</evidence>
<evidence type="ECO:0000256" key="1">
    <source>
        <dbReference type="SAM" id="Phobius"/>
    </source>
</evidence>
<feature type="transmembrane region" description="Helical" evidence="1">
    <location>
        <begin position="7"/>
        <end position="26"/>
    </location>
</feature>
<dbReference type="EMBL" id="CP013011">
    <property type="protein sequence ID" value="ALL00918.1"/>
    <property type="molecule type" value="Genomic_DNA"/>
</dbReference>
<keyword evidence="5" id="KW-1185">Reference proteome</keyword>
<evidence type="ECO:0000313" key="2">
    <source>
        <dbReference type="EMBL" id="ALL00918.1"/>
    </source>
</evidence>
<feature type="transmembrane region" description="Helical" evidence="1">
    <location>
        <begin position="86"/>
        <end position="109"/>
    </location>
</feature>
<dbReference type="Proteomes" id="UP000196694">
    <property type="component" value="Unassembled WGS sequence"/>
</dbReference>
<keyword evidence="1" id="KW-1133">Transmembrane helix</keyword>
<organism evidence="2 4">
    <name type="scientific">Pyrodictium delaneyi</name>
    <dbReference type="NCBI Taxonomy" id="1273541"/>
    <lineage>
        <taxon>Archaea</taxon>
        <taxon>Thermoproteota</taxon>
        <taxon>Thermoprotei</taxon>
        <taxon>Desulfurococcales</taxon>
        <taxon>Pyrodictiaceae</taxon>
        <taxon>Pyrodictium</taxon>
    </lineage>
</organism>
<dbReference type="AlphaFoldDB" id="A0A0P0N324"/>